<proteinExistence type="predicted"/>
<dbReference type="Proteomes" id="UP000313359">
    <property type="component" value="Unassembled WGS sequence"/>
</dbReference>
<sequence>MHCLLPHIRHVIRRRLRGCRNNRVCRLSPDAYVALFSIVFFIYDYIITIGREVDLFWTRKVTGASVLFLFIRYGTLVYKILDLVSYGPMSDKLCNASASMHHDRNSPISPVCCLRWDAGLGID</sequence>
<keyword evidence="1" id="KW-0812">Transmembrane</keyword>
<feature type="transmembrane region" description="Helical" evidence="1">
    <location>
        <begin position="61"/>
        <end position="81"/>
    </location>
</feature>
<feature type="domain" description="DUF6533" evidence="2">
    <location>
        <begin position="32"/>
        <end position="77"/>
    </location>
</feature>
<keyword evidence="1" id="KW-1133">Transmembrane helix</keyword>
<dbReference type="AlphaFoldDB" id="A0A5C2SML0"/>
<evidence type="ECO:0000313" key="4">
    <source>
        <dbReference type="Proteomes" id="UP000313359"/>
    </source>
</evidence>
<reference evidence="3" key="1">
    <citation type="journal article" date="2018" name="Genome Biol. Evol.">
        <title>Genomics and development of Lentinus tigrinus, a white-rot wood-decaying mushroom with dimorphic fruiting bodies.</title>
        <authorList>
            <person name="Wu B."/>
            <person name="Xu Z."/>
            <person name="Knudson A."/>
            <person name="Carlson A."/>
            <person name="Chen N."/>
            <person name="Kovaka S."/>
            <person name="LaButti K."/>
            <person name="Lipzen A."/>
            <person name="Pennachio C."/>
            <person name="Riley R."/>
            <person name="Schakwitz W."/>
            <person name="Umezawa K."/>
            <person name="Ohm R.A."/>
            <person name="Grigoriev I.V."/>
            <person name="Nagy L.G."/>
            <person name="Gibbons J."/>
            <person name="Hibbett D."/>
        </authorList>
    </citation>
    <scope>NUCLEOTIDE SEQUENCE [LARGE SCALE GENOMIC DNA]</scope>
    <source>
        <strain evidence="3">ALCF2SS1-6</strain>
    </source>
</reference>
<dbReference type="InterPro" id="IPR045340">
    <property type="entry name" value="DUF6533"/>
</dbReference>
<dbReference type="EMBL" id="ML122253">
    <property type="protein sequence ID" value="RPD65002.1"/>
    <property type="molecule type" value="Genomic_DNA"/>
</dbReference>
<evidence type="ECO:0000259" key="2">
    <source>
        <dbReference type="Pfam" id="PF20151"/>
    </source>
</evidence>
<name>A0A5C2SML0_9APHY</name>
<accession>A0A5C2SML0</accession>
<evidence type="ECO:0000256" key="1">
    <source>
        <dbReference type="SAM" id="Phobius"/>
    </source>
</evidence>
<dbReference type="OrthoDB" id="2803882at2759"/>
<protein>
    <recommendedName>
        <fullName evidence="2">DUF6533 domain-containing protein</fullName>
    </recommendedName>
</protein>
<keyword evidence="4" id="KW-1185">Reference proteome</keyword>
<evidence type="ECO:0000313" key="3">
    <source>
        <dbReference type="EMBL" id="RPD65002.1"/>
    </source>
</evidence>
<feature type="transmembrane region" description="Helical" evidence="1">
    <location>
        <begin position="31"/>
        <end position="49"/>
    </location>
</feature>
<keyword evidence="1" id="KW-0472">Membrane</keyword>
<gene>
    <name evidence="3" type="ORF">L227DRAFT_275606</name>
</gene>
<organism evidence="3 4">
    <name type="scientific">Lentinus tigrinus ALCF2SS1-6</name>
    <dbReference type="NCBI Taxonomy" id="1328759"/>
    <lineage>
        <taxon>Eukaryota</taxon>
        <taxon>Fungi</taxon>
        <taxon>Dikarya</taxon>
        <taxon>Basidiomycota</taxon>
        <taxon>Agaricomycotina</taxon>
        <taxon>Agaricomycetes</taxon>
        <taxon>Polyporales</taxon>
        <taxon>Polyporaceae</taxon>
        <taxon>Lentinus</taxon>
    </lineage>
</organism>
<dbReference type="Pfam" id="PF20151">
    <property type="entry name" value="DUF6533"/>
    <property type="match status" value="1"/>
</dbReference>